<dbReference type="AlphaFoldDB" id="A0AAF1K3G7"/>
<keyword evidence="3" id="KW-1185">Reference proteome</keyword>
<proteinExistence type="predicted"/>
<evidence type="ECO:0000256" key="1">
    <source>
        <dbReference type="SAM" id="Phobius"/>
    </source>
</evidence>
<feature type="transmembrane region" description="Helical" evidence="1">
    <location>
        <begin position="115"/>
        <end position="138"/>
    </location>
</feature>
<name>A0AAF1K3G7_9HYPH</name>
<protein>
    <submittedName>
        <fullName evidence="2">PhnA-like protein</fullName>
    </submittedName>
</protein>
<reference evidence="3" key="2">
    <citation type="journal article" date="2023" name="MicrobiologyOpen">
        <title>Genomics of the tumorigenes clade of the family Rhizobiaceae and description of Rhizobium rhododendri sp. nov.</title>
        <authorList>
            <person name="Kuzmanovic N."/>
            <person name="diCenzo G.C."/>
            <person name="Bunk B."/>
            <person name="Sproeer C."/>
            <person name="Fruehling A."/>
            <person name="Neumann-Schaal M."/>
            <person name="Overmann J."/>
            <person name="Smalla K."/>
        </authorList>
    </citation>
    <scope>NUCLEOTIDE SEQUENCE [LARGE SCALE GENOMIC DNA]</scope>
    <source>
        <strain evidence="3">1078</strain>
    </source>
</reference>
<keyword evidence="1" id="KW-0472">Membrane</keyword>
<accession>A0AAF1K3G7</accession>
<keyword evidence="1" id="KW-0812">Transmembrane</keyword>
<reference evidence="2 3" key="1">
    <citation type="journal article" date="2018" name="Sci. Rep.">
        <title>Rhizobium tumorigenes sp. nov., a novel plant tumorigenic bacterium isolated from cane gall tumors on thornless blackberry.</title>
        <authorList>
            <person name="Kuzmanovi N."/>
            <person name="Smalla K."/>
            <person name="Gronow S."/>
            <person name="PuBawska J."/>
        </authorList>
    </citation>
    <scope>NUCLEOTIDE SEQUENCE [LARGE SCALE GENOMIC DNA]</scope>
    <source>
        <strain evidence="2 3">1078</strain>
    </source>
</reference>
<keyword evidence="1" id="KW-1133">Transmembrane helix</keyword>
<gene>
    <name evidence="2" type="ORF">PR017_14950</name>
</gene>
<dbReference type="EMBL" id="CP117255">
    <property type="protein sequence ID" value="WFR95083.1"/>
    <property type="molecule type" value="Genomic_DNA"/>
</dbReference>
<feature type="transmembrane region" description="Helical" evidence="1">
    <location>
        <begin position="259"/>
        <end position="283"/>
    </location>
</feature>
<sequence>MTDPVGINRRAELAYAADASDTVLFNRISWGAIFAGVAVALAVQFLLNLLGVGIGAAVVDPAKYDNPSASSFSIGGGIWFVVAGLIAAFVGAYVAGRLSGRPSKSTGSFHGLTTWAVTTLVILYLLTTSIGAVVGGAFSGLGSMLGGVGQTASTAVSAAAPMAANANNPMADIEKQIRNASGGNDPEALRAAAVSAVQAALTGDQAKADDARNRAADAIAKAQNIPVDQAKAQVAQYEATYRTNMEAAKRKAIDAAQTATKVVSSGAILAFIALLLGAVASWFGGAVGTRAIPVATVAVNRGV</sequence>
<feature type="transmembrane region" description="Helical" evidence="1">
    <location>
        <begin position="30"/>
        <end position="59"/>
    </location>
</feature>
<dbReference type="Proteomes" id="UP000249499">
    <property type="component" value="Chromosome"/>
</dbReference>
<evidence type="ECO:0000313" key="3">
    <source>
        <dbReference type="Proteomes" id="UP000249499"/>
    </source>
</evidence>
<organism evidence="2 3">
    <name type="scientific">Rhizobium tumorigenes</name>
    <dbReference type="NCBI Taxonomy" id="2041385"/>
    <lineage>
        <taxon>Bacteria</taxon>
        <taxon>Pseudomonadati</taxon>
        <taxon>Pseudomonadota</taxon>
        <taxon>Alphaproteobacteria</taxon>
        <taxon>Hyphomicrobiales</taxon>
        <taxon>Rhizobiaceae</taxon>
        <taxon>Rhizobium/Agrobacterium group</taxon>
        <taxon>Rhizobium</taxon>
    </lineage>
</organism>
<dbReference type="KEGG" id="rtu:PR017_14950"/>
<evidence type="ECO:0000313" key="2">
    <source>
        <dbReference type="EMBL" id="WFR95083.1"/>
    </source>
</evidence>
<dbReference type="RefSeq" id="WP_111219536.1">
    <property type="nucleotide sequence ID" value="NZ_CP117255.1"/>
</dbReference>
<feature type="transmembrane region" description="Helical" evidence="1">
    <location>
        <begin position="71"/>
        <end position="95"/>
    </location>
</feature>